<reference evidence="1" key="1">
    <citation type="submission" date="2014-11" db="EMBL/GenBank/DDBJ databases">
        <authorList>
            <person name="Amaro Gonzalez C."/>
        </authorList>
    </citation>
    <scope>NUCLEOTIDE SEQUENCE</scope>
</reference>
<dbReference type="EMBL" id="GBXM01097882">
    <property type="protein sequence ID" value="JAH10695.1"/>
    <property type="molecule type" value="Transcribed_RNA"/>
</dbReference>
<accession>A0A0E9Q2X0</accession>
<sequence length="53" mass="6160">MISTTTTNTQDSHKLPSVFIKWCLYHSTVTHILFHVGSYCHFCCRGYTRNPLL</sequence>
<proteinExistence type="predicted"/>
<name>A0A0E9Q2X0_ANGAN</name>
<protein>
    <submittedName>
        <fullName evidence="1">Uncharacterized protein</fullName>
    </submittedName>
</protein>
<reference evidence="1" key="2">
    <citation type="journal article" date="2015" name="Fish Shellfish Immunol.">
        <title>Early steps in the European eel (Anguilla anguilla)-Vibrio vulnificus interaction in the gills: Role of the RtxA13 toxin.</title>
        <authorList>
            <person name="Callol A."/>
            <person name="Pajuelo D."/>
            <person name="Ebbesson L."/>
            <person name="Teles M."/>
            <person name="MacKenzie S."/>
            <person name="Amaro C."/>
        </authorList>
    </citation>
    <scope>NUCLEOTIDE SEQUENCE</scope>
</reference>
<organism evidence="1">
    <name type="scientific">Anguilla anguilla</name>
    <name type="common">European freshwater eel</name>
    <name type="synonym">Muraena anguilla</name>
    <dbReference type="NCBI Taxonomy" id="7936"/>
    <lineage>
        <taxon>Eukaryota</taxon>
        <taxon>Metazoa</taxon>
        <taxon>Chordata</taxon>
        <taxon>Craniata</taxon>
        <taxon>Vertebrata</taxon>
        <taxon>Euteleostomi</taxon>
        <taxon>Actinopterygii</taxon>
        <taxon>Neopterygii</taxon>
        <taxon>Teleostei</taxon>
        <taxon>Anguilliformes</taxon>
        <taxon>Anguillidae</taxon>
        <taxon>Anguilla</taxon>
    </lineage>
</organism>
<dbReference type="AlphaFoldDB" id="A0A0E9Q2X0"/>
<evidence type="ECO:0000313" key="1">
    <source>
        <dbReference type="EMBL" id="JAH10695.1"/>
    </source>
</evidence>